<dbReference type="EMBL" id="ATMH01012728">
    <property type="protein sequence ID" value="EPY15011.1"/>
    <property type="molecule type" value="Genomic_DNA"/>
</dbReference>
<reference evidence="1 2" key="1">
    <citation type="journal article" date="2013" name="PLoS ONE">
        <title>Predicting the Proteins of Angomonas deanei, Strigomonas culicis and Their Respective Endosymbionts Reveals New Aspects of the Trypanosomatidae Family.</title>
        <authorList>
            <person name="Motta M.C."/>
            <person name="Martins A.C."/>
            <person name="de Souza S.S."/>
            <person name="Catta-Preta C.M."/>
            <person name="Silva R."/>
            <person name="Klein C.C."/>
            <person name="de Almeida L.G."/>
            <person name="de Lima Cunha O."/>
            <person name="Ciapina L.P."/>
            <person name="Brocchi M."/>
            <person name="Colabardini A.C."/>
            <person name="de Araujo Lima B."/>
            <person name="Machado C.R."/>
            <person name="de Almeida Soares C.M."/>
            <person name="Probst C.M."/>
            <person name="de Menezes C.B."/>
            <person name="Thompson C.E."/>
            <person name="Bartholomeu D.C."/>
            <person name="Gradia D.F."/>
            <person name="Pavoni D.P."/>
            <person name="Grisard E.C."/>
            <person name="Fantinatti-Garboggini F."/>
            <person name="Marchini F.K."/>
            <person name="Rodrigues-Luiz G.F."/>
            <person name="Wagner G."/>
            <person name="Goldman G.H."/>
            <person name="Fietto J.L."/>
            <person name="Elias M.C."/>
            <person name="Goldman M.H."/>
            <person name="Sagot M.F."/>
            <person name="Pereira M."/>
            <person name="Stoco P.H."/>
            <person name="de Mendonca-Neto R.P."/>
            <person name="Teixeira S.M."/>
            <person name="Maciel T.E."/>
            <person name="de Oliveira Mendes T.A."/>
            <person name="Urmenyi T.P."/>
            <person name="de Souza W."/>
            <person name="Schenkman S."/>
            <person name="de Vasconcelos A.T."/>
        </authorList>
    </citation>
    <scope>NUCLEOTIDE SEQUENCE [LARGE SCALE GENOMIC DNA]</scope>
</reference>
<accession>S9UJZ9</accession>
<organism evidence="1 2">
    <name type="scientific">Strigomonas culicis</name>
    <dbReference type="NCBI Taxonomy" id="28005"/>
    <lineage>
        <taxon>Eukaryota</taxon>
        <taxon>Discoba</taxon>
        <taxon>Euglenozoa</taxon>
        <taxon>Kinetoplastea</taxon>
        <taxon>Metakinetoplastina</taxon>
        <taxon>Trypanosomatida</taxon>
        <taxon>Trypanosomatidae</taxon>
        <taxon>Strigomonadinae</taxon>
        <taxon>Strigomonas</taxon>
    </lineage>
</organism>
<sequence length="150" mass="15304">MLSVVALRPTICRGGGDEVSAAGPASWNAMDDALLVTLSLRVRLTMRASSPEGFLSSSASCDRTSLRLRLTAAPSFASPAAWGAGEALAVPGVCSGGRRGGPALLPLAPGFPKDALLRGDGPGMARKTSPILLLKGKGLIVADHACFYKS</sequence>
<keyword evidence="2" id="KW-1185">Reference proteome</keyword>
<name>S9UJZ9_9TRYP</name>
<dbReference type="AlphaFoldDB" id="S9UJZ9"/>
<proteinExistence type="predicted"/>
<evidence type="ECO:0000313" key="1">
    <source>
        <dbReference type="EMBL" id="EPY15011.1"/>
    </source>
</evidence>
<dbReference type="Proteomes" id="UP000015354">
    <property type="component" value="Unassembled WGS sequence"/>
</dbReference>
<evidence type="ECO:0000313" key="2">
    <source>
        <dbReference type="Proteomes" id="UP000015354"/>
    </source>
</evidence>
<protein>
    <submittedName>
        <fullName evidence="1">Uncharacterized protein</fullName>
    </submittedName>
</protein>
<gene>
    <name evidence="1" type="ORF">STCU_12390</name>
</gene>
<comment type="caution">
    <text evidence="1">The sequence shown here is derived from an EMBL/GenBank/DDBJ whole genome shotgun (WGS) entry which is preliminary data.</text>
</comment>